<feature type="region of interest" description="Disordered" evidence="1">
    <location>
        <begin position="256"/>
        <end position="279"/>
    </location>
</feature>
<keyword evidence="3" id="KW-0732">Signal</keyword>
<evidence type="ECO:0000313" key="5">
    <source>
        <dbReference type="Proteomes" id="UP001378592"/>
    </source>
</evidence>
<accession>A0AAN9ZAB9</accession>
<keyword evidence="2" id="KW-1133">Transmembrane helix</keyword>
<name>A0AAN9ZAB9_9ORTH</name>
<sequence>MMRHSGALAASVLALNLNIVATAGVIFCEDSMACVNLPGYTCKNDRCVCEPSHSGLFPCVANEYGEKCRSNEDCLRIDEHMECSASEARTCRCQRGLLWDEASRRCYLLDDTSFYTRSFDPVRDLIIPGIIVMTIGAMVYLGIKLFCNCGKLWRRRRRRPDLPRDLEESHGQPATWVASYRVFSSLNGVEPRPPPALSPSQPFPLHPTPCMGLFLPAGSLAPPPAPAAAAAAAASPPSYEESLKHKVILSSYPLTVVLPPTQSPPPPPAPAAAPAGLPN</sequence>
<protein>
    <submittedName>
        <fullName evidence="4">Uncharacterized protein</fullName>
    </submittedName>
</protein>
<reference evidence="4 5" key="1">
    <citation type="submission" date="2024-03" db="EMBL/GenBank/DDBJ databases">
        <title>The genome assembly and annotation of the cricket Gryllus longicercus Weissman &amp; Gray.</title>
        <authorList>
            <person name="Szrajer S."/>
            <person name="Gray D."/>
            <person name="Ylla G."/>
        </authorList>
    </citation>
    <scope>NUCLEOTIDE SEQUENCE [LARGE SCALE GENOMIC DNA]</scope>
    <source>
        <strain evidence="4">DAG 2021-001</strain>
        <tissue evidence="4">Whole body minus gut</tissue>
    </source>
</reference>
<gene>
    <name evidence="4" type="ORF">R5R35_002253</name>
</gene>
<comment type="caution">
    <text evidence="4">The sequence shown here is derived from an EMBL/GenBank/DDBJ whole genome shotgun (WGS) entry which is preliminary data.</text>
</comment>
<evidence type="ECO:0000313" key="4">
    <source>
        <dbReference type="EMBL" id="KAK7867750.1"/>
    </source>
</evidence>
<keyword evidence="2" id="KW-0812">Transmembrane</keyword>
<feature type="signal peptide" evidence="3">
    <location>
        <begin position="1"/>
        <end position="22"/>
    </location>
</feature>
<feature type="transmembrane region" description="Helical" evidence="2">
    <location>
        <begin position="125"/>
        <end position="147"/>
    </location>
</feature>
<dbReference type="Proteomes" id="UP001378592">
    <property type="component" value="Unassembled WGS sequence"/>
</dbReference>
<evidence type="ECO:0000256" key="1">
    <source>
        <dbReference type="SAM" id="MobiDB-lite"/>
    </source>
</evidence>
<proteinExistence type="predicted"/>
<dbReference type="AlphaFoldDB" id="A0AAN9ZAB9"/>
<feature type="compositionally biased region" description="Pro residues" evidence="1">
    <location>
        <begin position="261"/>
        <end position="271"/>
    </location>
</feature>
<keyword evidence="2" id="KW-0472">Membrane</keyword>
<keyword evidence="5" id="KW-1185">Reference proteome</keyword>
<dbReference type="EMBL" id="JAZDUA010000111">
    <property type="protein sequence ID" value="KAK7867750.1"/>
    <property type="molecule type" value="Genomic_DNA"/>
</dbReference>
<evidence type="ECO:0000256" key="2">
    <source>
        <dbReference type="SAM" id="Phobius"/>
    </source>
</evidence>
<evidence type="ECO:0000256" key="3">
    <source>
        <dbReference type="SAM" id="SignalP"/>
    </source>
</evidence>
<organism evidence="4 5">
    <name type="scientific">Gryllus longicercus</name>
    <dbReference type="NCBI Taxonomy" id="2509291"/>
    <lineage>
        <taxon>Eukaryota</taxon>
        <taxon>Metazoa</taxon>
        <taxon>Ecdysozoa</taxon>
        <taxon>Arthropoda</taxon>
        <taxon>Hexapoda</taxon>
        <taxon>Insecta</taxon>
        <taxon>Pterygota</taxon>
        <taxon>Neoptera</taxon>
        <taxon>Polyneoptera</taxon>
        <taxon>Orthoptera</taxon>
        <taxon>Ensifera</taxon>
        <taxon>Gryllidea</taxon>
        <taxon>Grylloidea</taxon>
        <taxon>Gryllidae</taxon>
        <taxon>Gryllinae</taxon>
        <taxon>Gryllus</taxon>
    </lineage>
</organism>
<feature type="chain" id="PRO_5043018090" evidence="3">
    <location>
        <begin position="23"/>
        <end position="279"/>
    </location>
</feature>